<keyword evidence="1" id="KW-0732">Signal</keyword>
<dbReference type="Proteomes" id="UP000257136">
    <property type="component" value="Unassembled WGS sequence"/>
</dbReference>
<dbReference type="SUPFAM" id="SSF48452">
    <property type="entry name" value="TPR-like"/>
    <property type="match status" value="1"/>
</dbReference>
<gene>
    <name evidence="2" type="ORF">C8P67_108146</name>
</gene>
<feature type="chain" id="PRO_5017712003" evidence="1">
    <location>
        <begin position="20"/>
        <end position="400"/>
    </location>
</feature>
<feature type="signal peptide" evidence="1">
    <location>
        <begin position="1"/>
        <end position="19"/>
    </location>
</feature>
<evidence type="ECO:0000313" key="2">
    <source>
        <dbReference type="EMBL" id="REG97981.1"/>
    </source>
</evidence>
<keyword evidence="3" id="KW-1185">Reference proteome</keyword>
<protein>
    <submittedName>
        <fullName evidence="2">Uncharacterized protein</fullName>
    </submittedName>
</protein>
<dbReference type="Gene3D" id="1.25.40.10">
    <property type="entry name" value="Tetratricopeptide repeat domain"/>
    <property type="match status" value="1"/>
</dbReference>
<organism evidence="2 3">
    <name type="scientific">Flavobacterium aquicola</name>
    <dbReference type="NCBI Taxonomy" id="1682742"/>
    <lineage>
        <taxon>Bacteria</taxon>
        <taxon>Pseudomonadati</taxon>
        <taxon>Bacteroidota</taxon>
        <taxon>Flavobacteriia</taxon>
        <taxon>Flavobacteriales</taxon>
        <taxon>Flavobacteriaceae</taxon>
        <taxon>Flavobacterium</taxon>
    </lineage>
</organism>
<dbReference type="AlphaFoldDB" id="A0A3E0EII7"/>
<evidence type="ECO:0000256" key="1">
    <source>
        <dbReference type="SAM" id="SignalP"/>
    </source>
</evidence>
<dbReference type="InterPro" id="IPR011990">
    <property type="entry name" value="TPR-like_helical_dom_sf"/>
</dbReference>
<evidence type="ECO:0000313" key="3">
    <source>
        <dbReference type="Proteomes" id="UP000257136"/>
    </source>
</evidence>
<proteinExistence type="predicted"/>
<dbReference type="EMBL" id="QUNI01000008">
    <property type="protein sequence ID" value="REG97981.1"/>
    <property type="molecule type" value="Genomic_DNA"/>
</dbReference>
<dbReference type="RefSeq" id="WP_115813931.1">
    <property type="nucleotide sequence ID" value="NZ_QUNI01000008.1"/>
</dbReference>
<accession>A0A3E0EII7</accession>
<dbReference type="OrthoDB" id="1451408at2"/>
<comment type="caution">
    <text evidence="2">The sequence shown here is derived from an EMBL/GenBank/DDBJ whole genome shotgun (WGS) entry which is preliminary data.</text>
</comment>
<name>A0A3E0EII7_9FLAO</name>
<sequence length="400" mass="45163">MTKKLLLFITFLSAVNTFAQQDGYWDKDRSTTKEINVSARDRIVIKTEDLPLGTTEIVYRITLLDENQQLASSLVSVLKSIPDPTGISQGSAGAVFILSKISGDDKCTYAIFPTDKLAVEYKDSGKTLESCLIQDTPVSKDAKRLSIDKSSCLSDNSSALWFGFESKNWIMKQKIILEVVPWVDKKLSRGWSVDNRKMIIDQCKTSNMAQKMTNSDNFCVCVLDKIQSKYRYQEFQKLLPVERSKVFKDAGDSCFSETSTSSAVYSDLRKEASLLIKKGKYGDAIAKLGIIINDGKGTVLDYSTIGNSYLMTKQYGKALKYLLDGEKLDNIELLVQLNLAHAYLLNDNYKEAKKIYKKYQNQNVTDSLSWVQKTEQDIEAFKKAGIKNEDFEKVLKLIKE</sequence>
<reference evidence="2 3" key="1">
    <citation type="submission" date="2018-08" db="EMBL/GenBank/DDBJ databases">
        <title>Genomic Encyclopedia of Archaeal and Bacterial Type Strains, Phase II (KMG-II): from individual species to whole genera.</title>
        <authorList>
            <person name="Goeker M."/>
        </authorList>
    </citation>
    <scope>NUCLEOTIDE SEQUENCE [LARGE SCALE GENOMIC DNA]</scope>
    <source>
        <strain evidence="2 3">DSM 100880</strain>
    </source>
</reference>